<dbReference type="SUPFAM" id="SSF54637">
    <property type="entry name" value="Thioesterase/thiol ester dehydrase-isomerase"/>
    <property type="match status" value="1"/>
</dbReference>
<sequence>MFLHTTQERVRYADTDQMGFMYYGNYAKFYEIGRVEALRAMGMSYKKMEEDGIMLPVLENYSKFIRPAKYDNLVTIKTMLKEMPSTRVRFEYELYDEEGALLNIGYTTLVFLSVETQRPCKAPESLLQLLAPHFDNTTSRP</sequence>
<dbReference type="PIRSF" id="PIRSF003230">
    <property type="entry name" value="YbgC"/>
    <property type="match status" value="1"/>
</dbReference>
<protein>
    <submittedName>
        <fullName evidence="3">Thioesterase family protein</fullName>
    </submittedName>
</protein>
<proteinExistence type="inferred from homology"/>
<reference evidence="4" key="1">
    <citation type="journal article" date="2019" name="Int. J. Syst. Evol. Microbiol.">
        <title>The Global Catalogue of Microorganisms (GCM) 10K type strain sequencing project: providing services to taxonomists for standard genome sequencing and annotation.</title>
        <authorList>
            <consortium name="The Broad Institute Genomics Platform"/>
            <consortium name="The Broad Institute Genome Sequencing Center for Infectious Disease"/>
            <person name="Wu L."/>
            <person name="Ma J."/>
        </authorList>
    </citation>
    <scope>NUCLEOTIDE SEQUENCE [LARGE SCALE GENOMIC DNA]</scope>
    <source>
        <strain evidence="4">JCM 18326</strain>
    </source>
</reference>
<name>A0ABP9D5W5_9BACT</name>
<dbReference type="NCBIfam" id="TIGR00051">
    <property type="entry name" value="YbgC/FadM family acyl-CoA thioesterase"/>
    <property type="match status" value="1"/>
</dbReference>
<comment type="similarity">
    <text evidence="1">Belongs to the 4-hydroxybenzoyl-CoA thioesterase family.</text>
</comment>
<dbReference type="Pfam" id="PF13279">
    <property type="entry name" value="4HBT_2"/>
    <property type="match status" value="1"/>
</dbReference>
<comment type="caution">
    <text evidence="3">The sequence shown here is derived from an EMBL/GenBank/DDBJ whole genome shotgun (WGS) entry which is preliminary data.</text>
</comment>
<dbReference type="InterPro" id="IPR006684">
    <property type="entry name" value="YbgC/YbaW"/>
</dbReference>
<gene>
    <name evidence="3" type="ORF">GCM10023331_15590</name>
</gene>
<keyword evidence="2" id="KW-0378">Hydrolase</keyword>
<evidence type="ECO:0000313" key="3">
    <source>
        <dbReference type="EMBL" id="GAA4831223.1"/>
    </source>
</evidence>
<dbReference type="Gene3D" id="3.10.129.10">
    <property type="entry name" value="Hotdog Thioesterase"/>
    <property type="match status" value="1"/>
</dbReference>
<organism evidence="3 4">
    <name type="scientific">Algivirga pacifica</name>
    <dbReference type="NCBI Taxonomy" id="1162670"/>
    <lineage>
        <taxon>Bacteria</taxon>
        <taxon>Pseudomonadati</taxon>
        <taxon>Bacteroidota</taxon>
        <taxon>Cytophagia</taxon>
        <taxon>Cytophagales</taxon>
        <taxon>Flammeovirgaceae</taxon>
        <taxon>Algivirga</taxon>
    </lineage>
</organism>
<dbReference type="EMBL" id="BAABJX010000024">
    <property type="protein sequence ID" value="GAA4831223.1"/>
    <property type="molecule type" value="Genomic_DNA"/>
</dbReference>
<evidence type="ECO:0000256" key="2">
    <source>
        <dbReference type="ARBA" id="ARBA00022801"/>
    </source>
</evidence>
<evidence type="ECO:0000313" key="4">
    <source>
        <dbReference type="Proteomes" id="UP001500298"/>
    </source>
</evidence>
<dbReference type="PANTHER" id="PTHR31793">
    <property type="entry name" value="4-HYDROXYBENZOYL-COA THIOESTERASE FAMILY MEMBER"/>
    <property type="match status" value="1"/>
</dbReference>
<evidence type="ECO:0000256" key="1">
    <source>
        <dbReference type="ARBA" id="ARBA00005953"/>
    </source>
</evidence>
<dbReference type="RefSeq" id="WP_345370698.1">
    <property type="nucleotide sequence ID" value="NZ_BAABJX010000024.1"/>
</dbReference>
<dbReference type="Proteomes" id="UP001500298">
    <property type="component" value="Unassembled WGS sequence"/>
</dbReference>
<dbReference type="InterPro" id="IPR050563">
    <property type="entry name" value="4-hydroxybenzoyl-CoA_TE"/>
</dbReference>
<dbReference type="InterPro" id="IPR029069">
    <property type="entry name" value="HotDog_dom_sf"/>
</dbReference>
<dbReference type="CDD" id="cd00586">
    <property type="entry name" value="4HBT"/>
    <property type="match status" value="1"/>
</dbReference>
<dbReference type="PANTHER" id="PTHR31793:SF27">
    <property type="entry name" value="NOVEL THIOESTERASE SUPERFAMILY DOMAIN AND SAPOSIN A-TYPE DOMAIN CONTAINING PROTEIN (0610012H03RIK)"/>
    <property type="match status" value="1"/>
</dbReference>
<accession>A0ABP9D5W5</accession>
<keyword evidence="4" id="KW-1185">Reference proteome</keyword>